<dbReference type="PROSITE" id="PS51257">
    <property type="entry name" value="PROKAR_LIPOPROTEIN"/>
    <property type="match status" value="1"/>
</dbReference>
<dbReference type="PANTHER" id="PTHR30329">
    <property type="entry name" value="STATOR ELEMENT OF FLAGELLAR MOTOR COMPLEX"/>
    <property type="match status" value="1"/>
</dbReference>
<dbReference type="SUPFAM" id="SSF103088">
    <property type="entry name" value="OmpA-like"/>
    <property type="match status" value="1"/>
</dbReference>
<dbReference type="Gene3D" id="3.30.1330.60">
    <property type="entry name" value="OmpA-like domain"/>
    <property type="match status" value="1"/>
</dbReference>
<feature type="domain" description="OmpA-like" evidence="6">
    <location>
        <begin position="122"/>
        <end position="236"/>
    </location>
</feature>
<accession>A0ABU5DW63</accession>
<dbReference type="PRINTS" id="PR01021">
    <property type="entry name" value="OMPADOMAIN"/>
</dbReference>
<dbReference type="CDD" id="cd07185">
    <property type="entry name" value="OmpA_C-like"/>
    <property type="match status" value="1"/>
</dbReference>
<reference evidence="7 8" key="1">
    <citation type="journal article" date="2013" name="Antonie Van Leeuwenhoek">
        <title>Dongia rigui sp. nov., isolated from freshwater of a large wetland in Korea.</title>
        <authorList>
            <person name="Baik K.S."/>
            <person name="Hwang Y.M."/>
            <person name="Choi J.S."/>
            <person name="Kwon J."/>
            <person name="Seong C.N."/>
        </authorList>
    </citation>
    <scope>NUCLEOTIDE SEQUENCE [LARGE SCALE GENOMIC DNA]</scope>
    <source>
        <strain evidence="7 8">04SU4-P</strain>
    </source>
</reference>
<evidence type="ECO:0000313" key="7">
    <source>
        <dbReference type="EMBL" id="MDY0871547.1"/>
    </source>
</evidence>
<protein>
    <submittedName>
        <fullName evidence="7">OmpA family protein</fullName>
    </submittedName>
</protein>
<evidence type="ECO:0000256" key="1">
    <source>
        <dbReference type="ARBA" id="ARBA00004442"/>
    </source>
</evidence>
<dbReference type="Proteomes" id="UP001271769">
    <property type="component" value="Unassembled WGS sequence"/>
</dbReference>
<feature type="chain" id="PRO_5045451286" evidence="5">
    <location>
        <begin position="22"/>
        <end position="242"/>
    </location>
</feature>
<dbReference type="InterPro" id="IPR006665">
    <property type="entry name" value="OmpA-like"/>
</dbReference>
<dbReference type="PANTHER" id="PTHR30329:SF21">
    <property type="entry name" value="LIPOPROTEIN YIAD-RELATED"/>
    <property type="match status" value="1"/>
</dbReference>
<keyword evidence="8" id="KW-1185">Reference proteome</keyword>
<organism evidence="7 8">
    <name type="scientific">Dongia rigui</name>
    <dbReference type="NCBI Taxonomy" id="940149"/>
    <lineage>
        <taxon>Bacteria</taxon>
        <taxon>Pseudomonadati</taxon>
        <taxon>Pseudomonadota</taxon>
        <taxon>Alphaproteobacteria</taxon>
        <taxon>Rhodospirillales</taxon>
        <taxon>Dongiaceae</taxon>
        <taxon>Dongia</taxon>
    </lineage>
</organism>
<sequence>MNRYFKFALLGSALLAVTACAAPNREPDLSNIQANVDKTYEGDFGDLLYNLNAGADKAARAEEIKASIDADAPYLYTNLPLRQEGVKLAEEAAEHRAKAEAALNRFLDPIRARLAYLESLHVPQDVGPQKTSVYFDTGSAKVRDSEGAALTDAGNFLSQYPIAHVQIDAYTDTVGSANANKALAKRRAKAVMDALSDAGVPLAADVSVKAVGEADGSDNTESQENRRVDIIVQPHGTFNKGQ</sequence>
<evidence type="ECO:0000256" key="3">
    <source>
        <dbReference type="ARBA" id="ARBA00023237"/>
    </source>
</evidence>
<keyword evidence="5" id="KW-0732">Signal</keyword>
<proteinExistence type="predicted"/>
<comment type="subcellular location">
    <subcellularLocation>
        <location evidence="1">Cell outer membrane</location>
    </subcellularLocation>
</comment>
<evidence type="ECO:0000313" key="8">
    <source>
        <dbReference type="Proteomes" id="UP001271769"/>
    </source>
</evidence>
<dbReference type="PROSITE" id="PS51123">
    <property type="entry name" value="OMPA_2"/>
    <property type="match status" value="1"/>
</dbReference>
<gene>
    <name evidence="7" type="ORF">SMD31_06420</name>
</gene>
<evidence type="ECO:0000256" key="4">
    <source>
        <dbReference type="PROSITE-ProRule" id="PRU00473"/>
    </source>
</evidence>
<dbReference type="InterPro" id="IPR050330">
    <property type="entry name" value="Bact_OuterMem_StrucFunc"/>
</dbReference>
<keyword evidence="3" id="KW-0998">Cell outer membrane</keyword>
<dbReference type="Pfam" id="PF00691">
    <property type="entry name" value="OmpA"/>
    <property type="match status" value="1"/>
</dbReference>
<dbReference type="InterPro" id="IPR006664">
    <property type="entry name" value="OMP_bac"/>
</dbReference>
<dbReference type="EMBL" id="JAXCLX010000001">
    <property type="protein sequence ID" value="MDY0871547.1"/>
    <property type="molecule type" value="Genomic_DNA"/>
</dbReference>
<evidence type="ECO:0000256" key="2">
    <source>
        <dbReference type="ARBA" id="ARBA00023136"/>
    </source>
</evidence>
<keyword evidence="2 4" id="KW-0472">Membrane</keyword>
<dbReference type="RefSeq" id="WP_320499979.1">
    <property type="nucleotide sequence ID" value="NZ_JAXCLX010000001.1"/>
</dbReference>
<comment type="caution">
    <text evidence="7">The sequence shown here is derived from an EMBL/GenBank/DDBJ whole genome shotgun (WGS) entry which is preliminary data.</text>
</comment>
<evidence type="ECO:0000256" key="5">
    <source>
        <dbReference type="SAM" id="SignalP"/>
    </source>
</evidence>
<dbReference type="InterPro" id="IPR036737">
    <property type="entry name" value="OmpA-like_sf"/>
</dbReference>
<name>A0ABU5DW63_9PROT</name>
<feature type="signal peptide" evidence="5">
    <location>
        <begin position="1"/>
        <end position="21"/>
    </location>
</feature>
<evidence type="ECO:0000259" key="6">
    <source>
        <dbReference type="PROSITE" id="PS51123"/>
    </source>
</evidence>